<keyword evidence="10" id="KW-1185">Reference proteome</keyword>
<dbReference type="InterPro" id="IPR001925">
    <property type="entry name" value="Porin_Euk"/>
</dbReference>
<dbReference type="InterPro" id="IPR027246">
    <property type="entry name" value="Porin_Euk/Tom40"/>
</dbReference>
<dbReference type="Pfam" id="PF01459">
    <property type="entry name" value="Porin_3"/>
    <property type="match status" value="1"/>
</dbReference>
<dbReference type="GO" id="GO:0008308">
    <property type="term" value="F:voltage-gated monoatomic anion channel activity"/>
    <property type="evidence" value="ECO:0007669"/>
    <property type="project" value="InterPro"/>
</dbReference>
<dbReference type="GO" id="GO:0015288">
    <property type="term" value="F:porin activity"/>
    <property type="evidence" value="ECO:0007669"/>
    <property type="project" value="UniProtKB-KW"/>
</dbReference>
<evidence type="ECO:0000256" key="5">
    <source>
        <dbReference type="ARBA" id="ARBA00022692"/>
    </source>
</evidence>
<dbReference type="GO" id="GO:0005741">
    <property type="term" value="C:mitochondrial outer membrane"/>
    <property type="evidence" value="ECO:0007669"/>
    <property type="project" value="InterPro"/>
</dbReference>
<dbReference type="Gene3D" id="2.40.160.10">
    <property type="entry name" value="Porin"/>
    <property type="match status" value="1"/>
</dbReference>
<sequence>MAKGPGLFSDIGKKAKDLLYKDYNYDHKFTLTTNTSTGLSFTSCGTQKGNAFFGDLSTKFQKEKWTADVKVDTKSNILATITCDEPTPGLKAILNLSYPDQKSGKAELQYKHEYAGVSANVGLIPTPLTEFSAVVGNKEVAFGGEVGFDTATGNLTKYNAGLSFTKPDFTASLFLADRADTLKFSYLHTLSPLTNSTVAAEIAHSISKDENTFSVGGLYMLDPLTTVKARLSQNGKIAALIQHEWQPKSLLTISGEVDTRALDKNAKVGLAVSLKP</sequence>
<name>A0A8T2TCU4_CERRI</name>
<comment type="subcellular location">
    <subcellularLocation>
        <location evidence="1">Membrane</location>
    </subcellularLocation>
</comment>
<keyword evidence="6" id="KW-0406">Ion transport</keyword>
<reference evidence="9" key="1">
    <citation type="submission" date="2021-08" db="EMBL/GenBank/DDBJ databases">
        <title>WGS assembly of Ceratopteris richardii.</title>
        <authorList>
            <person name="Marchant D.B."/>
            <person name="Chen G."/>
            <person name="Jenkins J."/>
            <person name="Shu S."/>
            <person name="Leebens-Mack J."/>
            <person name="Grimwood J."/>
            <person name="Schmutz J."/>
            <person name="Soltis P."/>
            <person name="Soltis D."/>
            <person name="Chen Z.-H."/>
        </authorList>
    </citation>
    <scope>NUCLEOTIDE SEQUENCE</scope>
    <source>
        <strain evidence="9">Whitten #5841</strain>
        <tissue evidence="9">Leaf</tissue>
    </source>
</reference>
<gene>
    <name evidence="9" type="ORF">KP509_14G020600</name>
</gene>
<dbReference type="OMA" id="KPCCSHE"/>
<dbReference type="EMBL" id="CM035419">
    <property type="protein sequence ID" value="KAH7414958.1"/>
    <property type="molecule type" value="Genomic_DNA"/>
</dbReference>
<dbReference type="GO" id="GO:0046930">
    <property type="term" value="C:pore complex"/>
    <property type="evidence" value="ECO:0007669"/>
    <property type="project" value="UniProtKB-KW"/>
</dbReference>
<dbReference type="PANTHER" id="PTHR11743:SF70">
    <property type="entry name" value="GH26960P-RELATED"/>
    <property type="match status" value="1"/>
</dbReference>
<keyword evidence="7" id="KW-0626">Porin</keyword>
<dbReference type="AlphaFoldDB" id="A0A8T2TCU4"/>
<dbReference type="OrthoDB" id="7827681at2759"/>
<organism evidence="9 10">
    <name type="scientific">Ceratopteris richardii</name>
    <name type="common">Triangle waterfern</name>
    <dbReference type="NCBI Taxonomy" id="49495"/>
    <lineage>
        <taxon>Eukaryota</taxon>
        <taxon>Viridiplantae</taxon>
        <taxon>Streptophyta</taxon>
        <taxon>Embryophyta</taxon>
        <taxon>Tracheophyta</taxon>
        <taxon>Polypodiopsida</taxon>
        <taxon>Polypodiidae</taxon>
        <taxon>Polypodiales</taxon>
        <taxon>Pteridineae</taxon>
        <taxon>Pteridaceae</taxon>
        <taxon>Parkerioideae</taxon>
        <taxon>Ceratopteris</taxon>
    </lineage>
</organism>
<keyword evidence="8" id="KW-0472">Membrane</keyword>
<dbReference type="Proteomes" id="UP000825935">
    <property type="component" value="Chromosome 14"/>
</dbReference>
<evidence type="ECO:0000256" key="3">
    <source>
        <dbReference type="ARBA" id="ARBA00022448"/>
    </source>
</evidence>
<dbReference type="PANTHER" id="PTHR11743">
    <property type="entry name" value="VOLTAGE-DEPENDENT ANION-SELECTIVE CHANNEL"/>
    <property type="match status" value="1"/>
</dbReference>
<comment type="similarity">
    <text evidence="2">Belongs to the eukaryotic mitochondrial porin (TC 1.B.8.1) family.</text>
</comment>
<accession>A0A8T2TCU4</accession>
<evidence type="ECO:0000256" key="8">
    <source>
        <dbReference type="ARBA" id="ARBA00023136"/>
    </source>
</evidence>
<evidence type="ECO:0000256" key="2">
    <source>
        <dbReference type="ARBA" id="ARBA00009624"/>
    </source>
</evidence>
<keyword evidence="4" id="KW-1134">Transmembrane beta strand</keyword>
<evidence type="ECO:0000256" key="4">
    <source>
        <dbReference type="ARBA" id="ARBA00022452"/>
    </source>
</evidence>
<evidence type="ECO:0000313" key="9">
    <source>
        <dbReference type="EMBL" id="KAH7414958.1"/>
    </source>
</evidence>
<dbReference type="InterPro" id="IPR023614">
    <property type="entry name" value="Porin_dom_sf"/>
</dbReference>
<evidence type="ECO:0000256" key="7">
    <source>
        <dbReference type="ARBA" id="ARBA00023114"/>
    </source>
</evidence>
<comment type="caution">
    <text evidence="9">The sequence shown here is derived from an EMBL/GenBank/DDBJ whole genome shotgun (WGS) entry which is preliminary data.</text>
</comment>
<proteinExistence type="inferred from homology"/>
<protein>
    <submittedName>
        <fullName evidence="9">Uncharacterized protein</fullName>
    </submittedName>
</protein>
<dbReference type="CDD" id="cd07306">
    <property type="entry name" value="Porin3_VDAC"/>
    <property type="match status" value="1"/>
</dbReference>
<evidence type="ECO:0000256" key="1">
    <source>
        <dbReference type="ARBA" id="ARBA00004370"/>
    </source>
</evidence>
<evidence type="ECO:0000256" key="6">
    <source>
        <dbReference type="ARBA" id="ARBA00023065"/>
    </source>
</evidence>
<evidence type="ECO:0000313" key="10">
    <source>
        <dbReference type="Proteomes" id="UP000825935"/>
    </source>
</evidence>
<keyword evidence="5" id="KW-0812">Transmembrane</keyword>
<dbReference type="FunFam" id="2.40.160.10:FF:000003">
    <property type="entry name" value="Outer mitochondrial membrane protein porin"/>
    <property type="match status" value="1"/>
</dbReference>
<keyword evidence="3" id="KW-0813">Transport</keyword>